<organism evidence="1">
    <name type="scientific">Rhizophagus irregularis (strain DAOM 181602 / DAOM 197198 / MUCL 43194)</name>
    <name type="common">Arbuscular mycorrhizal fungus</name>
    <name type="synonym">Glomus intraradices</name>
    <dbReference type="NCBI Taxonomy" id="747089"/>
    <lineage>
        <taxon>Eukaryota</taxon>
        <taxon>Fungi</taxon>
        <taxon>Fungi incertae sedis</taxon>
        <taxon>Mucoromycota</taxon>
        <taxon>Glomeromycotina</taxon>
        <taxon>Glomeromycetes</taxon>
        <taxon>Glomerales</taxon>
        <taxon>Glomeraceae</taxon>
        <taxon>Rhizophagus</taxon>
    </lineage>
</organism>
<dbReference type="Gene3D" id="3.30.710.10">
    <property type="entry name" value="Potassium Channel Kv1.1, Chain A"/>
    <property type="match status" value="1"/>
</dbReference>
<evidence type="ECO:0008006" key="2">
    <source>
        <dbReference type="Google" id="ProtNLM"/>
    </source>
</evidence>
<dbReference type="AlphaFoldDB" id="U9UPC0"/>
<proteinExistence type="predicted"/>
<reference evidence="1" key="1">
    <citation type="submission" date="2013-07" db="EMBL/GenBank/DDBJ databases">
        <title>The genome of an arbuscular mycorrhizal fungus provides insights into the evolution of the oldest plant symbiosis.</title>
        <authorList>
            <consortium name="DOE Joint Genome Institute"/>
            <person name="Tisserant E."/>
            <person name="Malbreil M."/>
            <person name="Kuo A."/>
            <person name="Kohler A."/>
            <person name="Symeonidi A."/>
            <person name="Balestrini R."/>
            <person name="Charron P."/>
            <person name="Duensing N."/>
            <person name="Frei-dit-Frey N."/>
            <person name="Gianinazzi-Pearson V."/>
            <person name="Gilbert B."/>
            <person name="Handa Y."/>
            <person name="Hijri M."/>
            <person name="Kaul R."/>
            <person name="Kawaguchi M."/>
            <person name="Krajinski F."/>
            <person name="Lammers P."/>
            <person name="Lapierre D."/>
            <person name="Masclaux F.G."/>
            <person name="Murat C."/>
            <person name="Morin E."/>
            <person name="Ndikumana S."/>
            <person name="Pagni M."/>
            <person name="Petitpierre D."/>
            <person name="Requena N."/>
            <person name="Rosikiewicz P."/>
            <person name="Riley R."/>
            <person name="Saito K."/>
            <person name="San Clemente H."/>
            <person name="Shapiro H."/>
            <person name="van Tuinen D."/>
            <person name="Becard G."/>
            <person name="Bonfante P."/>
            <person name="Paszkowski U."/>
            <person name="Shachar-Hill Y."/>
            <person name="Young J.P."/>
            <person name="Sanders I.R."/>
            <person name="Henrissat B."/>
            <person name="Rensing S.A."/>
            <person name="Grigoriev I.V."/>
            <person name="Corradi N."/>
            <person name="Roux C."/>
            <person name="Martin F."/>
        </authorList>
    </citation>
    <scope>NUCLEOTIDE SEQUENCE</scope>
    <source>
        <strain evidence="1">DAOM 197198</strain>
    </source>
</reference>
<dbReference type="EMBL" id="KI276337">
    <property type="protein sequence ID" value="ESA21527.1"/>
    <property type="molecule type" value="Genomic_DNA"/>
</dbReference>
<accession>U9UPC0</accession>
<sequence>MSFEYSQEIINDLEKLLKAEEEYNVFIYADGNENIREIHAHSILLRIRSQYFRTAFSEEGCFVKHQHEFLQQNPLEILGNCLPTERSKSNEVEFFKGITYWIGSSQTVSITISFEINGRIDMRKSGSTYAAKSFRFTKGQIISKKLSQEDYLISKLLLVVQWPTNPGIFKTLYNLNGDLQCGVYRVHIEGLPDVGPNTGELKCEKIGHAIIKNSLE</sequence>
<dbReference type="SUPFAM" id="SSF54695">
    <property type="entry name" value="POZ domain"/>
    <property type="match status" value="1"/>
</dbReference>
<dbReference type="HOGENOM" id="CLU_1278220_0_0_1"/>
<name>U9UPC0_RHIID</name>
<evidence type="ECO:0000313" key="1">
    <source>
        <dbReference type="EMBL" id="ESA21527.1"/>
    </source>
</evidence>
<dbReference type="InterPro" id="IPR011333">
    <property type="entry name" value="SKP1/BTB/POZ_sf"/>
</dbReference>
<protein>
    <recommendedName>
        <fullName evidence="2">BTB domain-containing protein</fullName>
    </recommendedName>
</protein>
<gene>
    <name evidence="1" type="ORF">GLOINDRAFT_17361</name>
</gene>